<evidence type="ECO:0000313" key="16">
    <source>
        <dbReference type="EMBL" id="SUP44153.1"/>
    </source>
</evidence>
<dbReference type="InterPro" id="IPR045584">
    <property type="entry name" value="Pilin-like"/>
</dbReference>
<evidence type="ECO:0000256" key="5">
    <source>
        <dbReference type="ARBA" id="ARBA00022452"/>
    </source>
</evidence>
<evidence type="ECO:0000256" key="3">
    <source>
        <dbReference type="ARBA" id="ARBA00005848"/>
    </source>
</evidence>
<feature type="domain" description="Trimeric autotransporter adhesin YadA-like stalk" evidence="15">
    <location>
        <begin position="578"/>
        <end position="604"/>
    </location>
</feature>
<dbReference type="GO" id="GO:0009986">
    <property type="term" value="C:cell surface"/>
    <property type="evidence" value="ECO:0007669"/>
    <property type="project" value="UniProtKB-SubCell"/>
</dbReference>
<feature type="domain" description="Trimeric autotransporter adhesin YadA-like stalk" evidence="15">
    <location>
        <begin position="815"/>
        <end position="854"/>
    </location>
</feature>
<dbReference type="GO" id="GO:0015031">
    <property type="term" value="P:protein transport"/>
    <property type="evidence" value="ECO:0007669"/>
    <property type="project" value="UniProtKB-KW"/>
</dbReference>
<evidence type="ECO:0000313" key="17">
    <source>
        <dbReference type="Proteomes" id="UP000255367"/>
    </source>
</evidence>
<comment type="similarity">
    <text evidence="3">Belongs to the autotransporter-2 (AT-2) (TC 1.B.40) family.</text>
</comment>
<evidence type="ECO:0000256" key="2">
    <source>
        <dbReference type="ARBA" id="ARBA00004442"/>
    </source>
</evidence>
<keyword evidence="9" id="KW-0472">Membrane</keyword>
<keyword evidence="5" id="KW-1134">Transmembrane beta strand</keyword>
<evidence type="ECO:0000259" key="13">
    <source>
        <dbReference type="Pfam" id="PF03895"/>
    </source>
</evidence>
<keyword evidence="8" id="KW-0653">Protein transport</keyword>
<feature type="signal peptide" evidence="12">
    <location>
        <begin position="1"/>
        <end position="24"/>
    </location>
</feature>
<dbReference type="Pfam" id="PF05658">
    <property type="entry name" value="YadA_head"/>
    <property type="match status" value="2"/>
</dbReference>
<comment type="subcellular location">
    <subcellularLocation>
        <location evidence="2">Cell outer membrane</location>
    </subcellularLocation>
    <subcellularLocation>
        <location evidence="1">Cell surface</location>
    </subcellularLocation>
</comment>
<gene>
    <name evidence="16" type="ORF">NCTC12020_01530</name>
</gene>
<dbReference type="SUPFAM" id="SSF54523">
    <property type="entry name" value="Pili subunits"/>
    <property type="match status" value="1"/>
</dbReference>
<keyword evidence="6" id="KW-0812">Transmembrane</keyword>
<evidence type="ECO:0000259" key="15">
    <source>
        <dbReference type="Pfam" id="PF05662"/>
    </source>
</evidence>
<feature type="chain" id="PRO_5016847272" evidence="12">
    <location>
        <begin position="25"/>
        <end position="999"/>
    </location>
</feature>
<evidence type="ECO:0000259" key="14">
    <source>
        <dbReference type="Pfam" id="PF05658"/>
    </source>
</evidence>
<name>A0A380NLP3_9FIRM</name>
<feature type="domain" description="Trimeric autotransporter adhesin YadA-like head" evidence="14">
    <location>
        <begin position="511"/>
        <end position="535"/>
    </location>
</feature>
<dbReference type="InterPro" id="IPR008635">
    <property type="entry name" value="Coiled_stalk_dom"/>
</dbReference>
<evidence type="ECO:0000256" key="10">
    <source>
        <dbReference type="ARBA" id="ARBA00023237"/>
    </source>
</evidence>
<dbReference type="RefSeq" id="WP_115310652.1">
    <property type="nucleotide sequence ID" value="NZ_UHIO01000001.1"/>
</dbReference>
<sequence length="999" mass="102965">MKQKRALSVLVLAAISVSAGVVQGAETGAKFIGIGPTNPEVTTGSNIDGSGATGANALAIGVAAQAKAINGTAIGVNAQADTTNATAIGNGAKVNNEGGSAIGGIAIGTNAHSHNMSNGNHESIITFGRDRTALTGGIAIGQDTHARIGNVELGNRDYRGQIGDFDFSATDGKIGGTAIANSGKLKNSDVTTGVGSTTVGDNSFNMGNFSSINGSYNVISKAYDKPTASWVGNQLTRGMNALHNAGAAIQGFGSSISGSLNSIEGNEPLNANISSLLGVASDPVNGLMYSGTASNIVGTANRISKSNGALIFGTGNEITNSYITPNSPIIMDSLSTNVPFLGTLSLKPTVASNSIKELADTLRKYSQDNRMGSVGIMGGANKADYALFSTISGVGNTLTGAGATNNVNLNSGNTKLANVIDGNTFATFNAITGYENTGKVVSHSYINGSYNNLENATENIVIGNNQTLKGTEGSKAKGNIILGFRDKKDETALKNTLLNAVAIGNDSSIAGDNAIAIGYKASSGVENGVALGSQAVAGTGAGISGYDPVKNQASTETDKIWKSTLGAVSVGNDANTRQITNLAAGMAPTDAVNVAQLQAVSGMIVKPTISILSKGRKSDTTYVGGSAVVTNHDVNGMIFDFGDGLYAEKQKNTDGKDVILVGVDKNVIKPGVDGAPGTPGIPGKDGTVVEVSKNEETGETTITTNPDTAEKNSVVVKDGKNGKDGIDGKDGVFDFSIIADKTVTPITVAKDSPLVEVHGDSNIQTIANGNTLTVSLNKDITVNSVTTKTIQAESYKVGDATYINEQGLNANNKVIKNVAAGEDMTDAANVGQLRELNNTVSQSIHKLQKDSNRADAMGAALAALSPLQYDPLEPTQIMAGYGYYGGENAFALGLAHYKHESLLFRAGVAMNGGNSKLMANAGVTWKFGDSKKERALVEEYRQGPISSSYVLQDKLAILEAENIQIKAMHEKLVADYSQLEKDNAEMKAKIDVLMQRMGL</sequence>
<organism evidence="16 17">
    <name type="scientific">Veillonella criceti</name>
    <dbReference type="NCBI Taxonomy" id="103891"/>
    <lineage>
        <taxon>Bacteria</taxon>
        <taxon>Bacillati</taxon>
        <taxon>Bacillota</taxon>
        <taxon>Negativicutes</taxon>
        <taxon>Veillonellales</taxon>
        <taxon>Veillonellaceae</taxon>
        <taxon>Veillonella</taxon>
    </lineage>
</organism>
<evidence type="ECO:0000256" key="8">
    <source>
        <dbReference type="ARBA" id="ARBA00022927"/>
    </source>
</evidence>
<evidence type="ECO:0000256" key="6">
    <source>
        <dbReference type="ARBA" id="ARBA00022692"/>
    </source>
</evidence>
<evidence type="ECO:0000256" key="1">
    <source>
        <dbReference type="ARBA" id="ARBA00004241"/>
    </source>
</evidence>
<accession>A0A380NLP3</accession>
<dbReference type="Proteomes" id="UP000255367">
    <property type="component" value="Unassembled WGS sequence"/>
</dbReference>
<evidence type="ECO:0000256" key="12">
    <source>
        <dbReference type="SAM" id="SignalP"/>
    </source>
</evidence>
<evidence type="ECO:0000256" key="9">
    <source>
        <dbReference type="ARBA" id="ARBA00023136"/>
    </source>
</evidence>
<dbReference type="InterPro" id="IPR005594">
    <property type="entry name" value="YadA_C"/>
</dbReference>
<evidence type="ECO:0000256" key="7">
    <source>
        <dbReference type="ARBA" id="ARBA00022729"/>
    </source>
</evidence>
<dbReference type="SUPFAM" id="SSF101967">
    <property type="entry name" value="Adhesin YadA, collagen-binding domain"/>
    <property type="match status" value="3"/>
</dbReference>
<dbReference type="GO" id="GO:0009279">
    <property type="term" value="C:cell outer membrane"/>
    <property type="evidence" value="ECO:0007669"/>
    <property type="project" value="UniProtKB-SubCell"/>
</dbReference>
<reference evidence="16 17" key="1">
    <citation type="submission" date="2018-06" db="EMBL/GenBank/DDBJ databases">
        <authorList>
            <consortium name="Pathogen Informatics"/>
            <person name="Doyle S."/>
        </authorList>
    </citation>
    <scope>NUCLEOTIDE SEQUENCE [LARGE SCALE GENOMIC DNA]</scope>
    <source>
        <strain evidence="16 17">NCTC12020</strain>
    </source>
</reference>
<dbReference type="Pfam" id="PF05662">
    <property type="entry name" value="YadA_stalk"/>
    <property type="match status" value="2"/>
</dbReference>
<dbReference type="AlphaFoldDB" id="A0A380NLP3"/>
<proteinExistence type="inferred from homology"/>
<keyword evidence="17" id="KW-1185">Reference proteome</keyword>
<dbReference type="InterPro" id="IPR011049">
    <property type="entry name" value="Serralysin-like_metalloprot_C"/>
</dbReference>
<keyword evidence="4" id="KW-0813">Transport</keyword>
<dbReference type="OrthoDB" id="1632231at2"/>
<protein>
    <submittedName>
        <fullName evidence="16">Haemagglutinin</fullName>
    </submittedName>
</protein>
<dbReference type="Gene3D" id="3.30.1300.30">
    <property type="entry name" value="GSPII I/J protein-like"/>
    <property type="match status" value="1"/>
</dbReference>
<evidence type="ECO:0000256" key="11">
    <source>
        <dbReference type="SAM" id="Coils"/>
    </source>
</evidence>
<feature type="coiled-coil region" evidence="11">
    <location>
        <begin position="969"/>
        <end position="996"/>
    </location>
</feature>
<dbReference type="Pfam" id="PF03895">
    <property type="entry name" value="YadA_anchor"/>
    <property type="match status" value="1"/>
</dbReference>
<dbReference type="Gene3D" id="2.150.10.10">
    <property type="entry name" value="Serralysin-like metalloprotease, C-terminal"/>
    <property type="match status" value="2"/>
</dbReference>
<feature type="domain" description="Trimeric autotransporter adhesin YadA-like C-terminal membrane anchor" evidence="13">
    <location>
        <begin position="868"/>
        <end position="927"/>
    </location>
</feature>
<feature type="domain" description="Trimeric autotransporter adhesin YadA-like head" evidence="14">
    <location>
        <begin position="66"/>
        <end position="92"/>
    </location>
</feature>
<keyword evidence="7 12" id="KW-0732">Signal</keyword>
<dbReference type="InterPro" id="IPR008640">
    <property type="entry name" value="Adhesin_Head_dom"/>
</dbReference>
<dbReference type="EMBL" id="UHIO01000001">
    <property type="protein sequence ID" value="SUP44153.1"/>
    <property type="molecule type" value="Genomic_DNA"/>
</dbReference>
<keyword evidence="11" id="KW-0175">Coiled coil</keyword>
<evidence type="ECO:0000256" key="4">
    <source>
        <dbReference type="ARBA" id="ARBA00022448"/>
    </source>
</evidence>
<keyword evidence="10" id="KW-0998">Cell outer membrane</keyword>